<sequence length="728" mass="78607">MKQLPPESLGNPADTLERPATDTDAADNGVPREEDYSDADTASGDDSEPPSADAVANGTKQQQKPIQLESTGSFGSYDNSCDSFFSDLDSEGASPKPPGNKFPSSTGRKLKSAKAPPPKCPSDTHTSRSTDTGEMHDGDGADASTAAKVDLTEPSKDTSQPTARSSADAEPANPSKGPPVPGNQAKTKVAPKAKHTAKSAPAQPGGDAAAMGGVGKLRYALKNLLDKGRAIMRKKPAAKAAQASPAGAIAKAARKCSPPSKAKAAGNPKPPNAASTPMPPATPFLEVHIQCRCTGLSVWTGAVEFELKWTRLDVRDCYEAPQQAHATQEPQSDPFADLDLVVLYRCKDSGEQLPLTLRLTSPLQRCTLYHAMLFNKHRGPFYVINRPGRARPAARPLHRRQGRIRQDMQAHGASESAWLAASSGCAAPSTRLDGGRPPRRSLTMDGVESKKEALKKLERERLRLLGQLDDLSQESAEHKLVLKTLEELPDDRRCYRIVGRVAVERTVAEVRPALSSYAQKQRESLRVLDARRARQRHQQPVDAHAQAAGRGHAVRDRVQELLVAGVSQPLQTAAVQLAQELQRVALLGAAVGYLHSPNVGLEDAAVGAAGGRQRRHLGRQLRDVDGVHNPILHLLLEKGTNQVSPRHAGQVRRVSPPFGQKRHQSLSIVLSDVYAGVDLNKVAHGLRLERRGGDPQPLCQGCHQFLHKPHHIPRVGQLLVHLHHRELW</sequence>
<comment type="caution">
    <text evidence="5">The sequence shown here is derived from an EMBL/GenBank/DDBJ whole genome shotgun (WGS) entry which is preliminary data.</text>
</comment>
<dbReference type="GeneID" id="94196749"/>
<dbReference type="AlphaFoldDB" id="A0AAV4LZW0"/>
<keyword evidence="6" id="KW-1185">Reference proteome</keyword>
<dbReference type="RefSeq" id="XP_067717337.1">
    <property type="nucleotide sequence ID" value="XM_067861236.1"/>
</dbReference>
<evidence type="ECO:0000256" key="3">
    <source>
        <dbReference type="SAM" id="Coils"/>
    </source>
</evidence>
<feature type="compositionally biased region" description="Basic and acidic residues" evidence="4">
    <location>
        <begin position="125"/>
        <end position="139"/>
    </location>
</feature>
<dbReference type="InterPro" id="IPR002777">
    <property type="entry name" value="PFD_beta-like"/>
</dbReference>
<feature type="region of interest" description="Disordered" evidence="4">
    <location>
        <begin position="1"/>
        <end position="209"/>
    </location>
</feature>
<reference evidence="5 6" key="1">
    <citation type="submission" date="2021-06" db="EMBL/GenBank/DDBJ databases">
        <title>Genome sequence of Babesia caballi.</title>
        <authorList>
            <person name="Yamagishi J."/>
            <person name="Kidaka T."/>
            <person name="Ochi A."/>
        </authorList>
    </citation>
    <scope>NUCLEOTIDE SEQUENCE [LARGE SCALE GENOMIC DNA]</scope>
    <source>
        <strain evidence="5">USDA-D6B2</strain>
    </source>
</reference>
<organism evidence="5 6">
    <name type="scientific">Babesia caballi</name>
    <dbReference type="NCBI Taxonomy" id="5871"/>
    <lineage>
        <taxon>Eukaryota</taxon>
        <taxon>Sar</taxon>
        <taxon>Alveolata</taxon>
        <taxon>Apicomplexa</taxon>
        <taxon>Aconoidasida</taxon>
        <taxon>Piroplasmida</taxon>
        <taxon>Babesiidae</taxon>
        <taxon>Babesia</taxon>
    </lineage>
</organism>
<dbReference type="GO" id="GO:0006457">
    <property type="term" value="P:protein folding"/>
    <property type="evidence" value="ECO:0007669"/>
    <property type="project" value="InterPro"/>
</dbReference>
<protein>
    <submittedName>
        <fullName evidence="5">Prefoldin subunit 2</fullName>
    </submittedName>
</protein>
<feature type="compositionally biased region" description="Low complexity" evidence="4">
    <location>
        <begin position="238"/>
        <end position="275"/>
    </location>
</feature>
<dbReference type="PANTHER" id="PTHR13303">
    <property type="entry name" value="PREFOLDIN SUBUNIT 2"/>
    <property type="match status" value="1"/>
</dbReference>
<evidence type="ECO:0000256" key="2">
    <source>
        <dbReference type="ARBA" id="ARBA00023186"/>
    </source>
</evidence>
<evidence type="ECO:0000256" key="1">
    <source>
        <dbReference type="ARBA" id="ARBA00008045"/>
    </source>
</evidence>
<name>A0AAV4LZW0_BABCB</name>
<dbReference type="SUPFAM" id="SSF46579">
    <property type="entry name" value="Prefoldin"/>
    <property type="match status" value="1"/>
</dbReference>
<feature type="compositionally biased region" description="Acidic residues" evidence="4">
    <location>
        <begin position="35"/>
        <end position="48"/>
    </location>
</feature>
<evidence type="ECO:0000313" key="6">
    <source>
        <dbReference type="Proteomes" id="UP001497744"/>
    </source>
</evidence>
<accession>A0AAV4LZW0</accession>
<keyword evidence="3" id="KW-0175">Coiled coil</keyword>
<dbReference type="GO" id="GO:0051082">
    <property type="term" value="F:unfolded protein binding"/>
    <property type="evidence" value="ECO:0007669"/>
    <property type="project" value="InterPro"/>
</dbReference>
<feature type="coiled-coil region" evidence="3">
    <location>
        <begin position="447"/>
        <end position="488"/>
    </location>
</feature>
<dbReference type="GO" id="GO:0016272">
    <property type="term" value="C:prefoldin complex"/>
    <property type="evidence" value="ECO:0007669"/>
    <property type="project" value="InterPro"/>
</dbReference>
<dbReference type="Gene3D" id="1.10.287.370">
    <property type="match status" value="1"/>
</dbReference>
<dbReference type="EMBL" id="BPLF01000004">
    <property type="protein sequence ID" value="GIX65268.1"/>
    <property type="molecule type" value="Genomic_DNA"/>
</dbReference>
<gene>
    <name evidence="5" type="ORF">BcabD6B2_47030</name>
</gene>
<dbReference type="CDD" id="cd23163">
    <property type="entry name" value="Prefoldin_2"/>
    <property type="match status" value="1"/>
</dbReference>
<feature type="compositionally biased region" description="Polar residues" evidence="4">
    <location>
        <begin position="58"/>
        <end position="83"/>
    </location>
</feature>
<evidence type="ECO:0000256" key="4">
    <source>
        <dbReference type="SAM" id="MobiDB-lite"/>
    </source>
</evidence>
<dbReference type="InterPro" id="IPR027235">
    <property type="entry name" value="PFD2"/>
</dbReference>
<evidence type="ECO:0000313" key="5">
    <source>
        <dbReference type="EMBL" id="GIX65268.1"/>
    </source>
</evidence>
<feature type="region of interest" description="Disordered" evidence="4">
    <location>
        <begin position="236"/>
        <end position="279"/>
    </location>
</feature>
<proteinExistence type="inferred from homology"/>
<dbReference type="Pfam" id="PF01920">
    <property type="entry name" value="Prefoldin_2"/>
    <property type="match status" value="1"/>
</dbReference>
<comment type="similarity">
    <text evidence="1">Belongs to the prefoldin subunit beta family.</text>
</comment>
<dbReference type="InterPro" id="IPR009053">
    <property type="entry name" value="Prefoldin"/>
</dbReference>
<dbReference type="Proteomes" id="UP001497744">
    <property type="component" value="Unassembled WGS sequence"/>
</dbReference>
<keyword evidence="2" id="KW-0143">Chaperone</keyword>